<sequence>MGRRARRGGEREVEAKVEVEEEEEEEEERSGARVREIRKRVCSCEMEELGARGVRGARGANPVARSVDSDERETSHFAVYPAMNLEFLMDVDRAEREAAAAAVVLPAGGSFQ</sequence>
<feature type="region of interest" description="Disordered" evidence="1">
    <location>
        <begin position="1"/>
        <end position="31"/>
    </location>
</feature>
<name>A0AA40FXP3_9HYME</name>
<feature type="compositionally biased region" description="Acidic residues" evidence="1">
    <location>
        <begin position="19"/>
        <end position="28"/>
    </location>
</feature>
<protein>
    <submittedName>
        <fullName evidence="2">Uncharacterized protein</fullName>
    </submittedName>
</protein>
<evidence type="ECO:0000313" key="3">
    <source>
        <dbReference type="Proteomes" id="UP001177670"/>
    </source>
</evidence>
<proteinExistence type="predicted"/>
<feature type="compositionally biased region" description="Basic and acidic residues" evidence="1">
    <location>
        <begin position="7"/>
        <end position="18"/>
    </location>
</feature>
<evidence type="ECO:0000313" key="2">
    <source>
        <dbReference type="EMBL" id="KAK1127313.1"/>
    </source>
</evidence>
<gene>
    <name evidence="2" type="ORF">K0M31_003857</name>
</gene>
<accession>A0AA40FXP3</accession>
<dbReference type="EMBL" id="JAHYIQ010000012">
    <property type="protein sequence ID" value="KAK1127313.1"/>
    <property type="molecule type" value="Genomic_DNA"/>
</dbReference>
<evidence type="ECO:0000256" key="1">
    <source>
        <dbReference type="SAM" id="MobiDB-lite"/>
    </source>
</evidence>
<dbReference type="Proteomes" id="UP001177670">
    <property type="component" value="Unassembled WGS sequence"/>
</dbReference>
<organism evidence="2 3">
    <name type="scientific">Melipona bicolor</name>
    <dbReference type="NCBI Taxonomy" id="60889"/>
    <lineage>
        <taxon>Eukaryota</taxon>
        <taxon>Metazoa</taxon>
        <taxon>Ecdysozoa</taxon>
        <taxon>Arthropoda</taxon>
        <taxon>Hexapoda</taxon>
        <taxon>Insecta</taxon>
        <taxon>Pterygota</taxon>
        <taxon>Neoptera</taxon>
        <taxon>Endopterygota</taxon>
        <taxon>Hymenoptera</taxon>
        <taxon>Apocrita</taxon>
        <taxon>Aculeata</taxon>
        <taxon>Apoidea</taxon>
        <taxon>Anthophila</taxon>
        <taxon>Apidae</taxon>
        <taxon>Melipona</taxon>
    </lineage>
</organism>
<dbReference type="AlphaFoldDB" id="A0AA40FXP3"/>
<comment type="caution">
    <text evidence="2">The sequence shown here is derived from an EMBL/GenBank/DDBJ whole genome shotgun (WGS) entry which is preliminary data.</text>
</comment>
<keyword evidence="3" id="KW-1185">Reference proteome</keyword>
<reference evidence="2" key="1">
    <citation type="submission" date="2021-10" db="EMBL/GenBank/DDBJ databases">
        <title>Melipona bicolor Genome sequencing and assembly.</title>
        <authorList>
            <person name="Araujo N.S."/>
            <person name="Arias M.C."/>
        </authorList>
    </citation>
    <scope>NUCLEOTIDE SEQUENCE</scope>
    <source>
        <strain evidence="2">USP_2M_L1-L4_2017</strain>
        <tissue evidence="2">Whole body</tissue>
    </source>
</reference>